<evidence type="ECO:0000313" key="1">
    <source>
        <dbReference type="EMBL" id="TMI84242.1"/>
    </source>
</evidence>
<protein>
    <recommendedName>
        <fullName evidence="3">Ferritin-like domain-containing protein</fullName>
    </recommendedName>
</protein>
<dbReference type="SUPFAM" id="SSF47240">
    <property type="entry name" value="Ferritin-like"/>
    <property type="match status" value="1"/>
</dbReference>
<dbReference type="Proteomes" id="UP000318093">
    <property type="component" value="Unassembled WGS sequence"/>
</dbReference>
<name>A0A537JLT8_9BACT</name>
<accession>A0A537JLT8</accession>
<dbReference type="AlphaFoldDB" id="A0A537JLT8"/>
<sequence>MDGRTFAIDLVRRSHEWAERYVAQEYGRIRARLQARGLIEYCRSLMWREYMVGVHVPAKTLALLPDDAQDLKLLLTRQLLEEWKHSQVFAERVGALGGDGDLARYTPTPGDWELYYGTYNWSHPVELVVSLQCTGEVMITEMFKTLVDPKRLLVDERTAAVIREQILADDAQALDSLVDPETARRLEEDVIPDEGQHIRYGRVILERYATSAEVQQMALHVQHRKMAALQVSHGDLVDRVLAYDA</sequence>
<evidence type="ECO:0000313" key="2">
    <source>
        <dbReference type="Proteomes" id="UP000318093"/>
    </source>
</evidence>
<comment type="caution">
    <text evidence="1">The sequence shown here is derived from an EMBL/GenBank/DDBJ whole genome shotgun (WGS) entry which is preliminary data.</text>
</comment>
<dbReference type="InterPro" id="IPR009078">
    <property type="entry name" value="Ferritin-like_SF"/>
</dbReference>
<gene>
    <name evidence="1" type="ORF">E6H03_02255</name>
</gene>
<dbReference type="EMBL" id="VBAN01000072">
    <property type="protein sequence ID" value="TMI84242.1"/>
    <property type="molecule type" value="Genomic_DNA"/>
</dbReference>
<proteinExistence type="predicted"/>
<evidence type="ECO:0008006" key="3">
    <source>
        <dbReference type="Google" id="ProtNLM"/>
    </source>
</evidence>
<reference evidence="1 2" key="1">
    <citation type="journal article" date="2019" name="Nat. Microbiol.">
        <title>Mediterranean grassland soil C-N compound turnover is dependent on rainfall and depth, and is mediated by genomically divergent microorganisms.</title>
        <authorList>
            <person name="Diamond S."/>
            <person name="Andeer P.F."/>
            <person name="Li Z."/>
            <person name="Crits-Christoph A."/>
            <person name="Burstein D."/>
            <person name="Anantharaman K."/>
            <person name="Lane K.R."/>
            <person name="Thomas B.C."/>
            <person name="Pan C."/>
            <person name="Northen T.R."/>
            <person name="Banfield J.F."/>
        </authorList>
    </citation>
    <scope>NUCLEOTIDE SEQUENCE [LARGE SCALE GENOMIC DNA]</scope>
    <source>
        <strain evidence="1">NP_6</strain>
    </source>
</reference>
<organism evidence="1 2">
    <name type="scientific">Candidatus Segetimicrobium genomatis</name>
    <dbReference type="NCBI Taxonomy" id="2569760"/>
    <lineage>
        <taxon>Bacteria</taxon>
        <taxon>Bacillati</taxon>
        <taxon>Candidatus Sysuimicrobiota</taxon>
        <taxon>Candidatus Sysuimicrobiia</taxon>
        <taxon>Candidatus Sysuimicrobiales</taxon>
        <taxon>Candidatus Segetimicrobiaceae</taxon>
        <taxon>Candidatus Segetimicrobium</taxon>
    </lineage>
</organism>